<feature type="transmembrane region" description="Helical" evidence="1">
    <location>
        <begin position="234"/>
        <end position="253"/>
    </location>
</feature>
<proteinExistence type="predicted"/>
<reference evidence="2" key="3">
    <citation type="submission" date="2025-09" db="UniProtKB">
        <authorList>
            <consortium name="Ensembl"/>
        </authorList>
    </citation>
    <scope>IDENTIFICATION</scope>
</reference>
<dbReference type="Proteomes" id="UP001501920">
    <property type="component" value="Chromosome 8"/>
</dbReference>
<dbReference type="Pfam" id="PF15091">
    <property type="entry name" value="DUF4554"/>
    <property type="match status" value="1"/>
</dbReference>
<organism evidence="2 3">
    <name type="scientific">Pygocentrus nattereri</name>
    <name type="common">Red-bellied piranha</name>
    <dbReference type="NCBI Taxonomy" id="42514"/>
    <lineage>
        <taxon>Eukaryota</taxon>
        <taxon>Metazoa</taxon>
        <taxon>Chordata</taxon>
        <taxon>Craniata</taxon>
        <taxon>Vertebrata</taxon>
        <taxon>Euteleostomi</taxon>
        <taxon>Actinopterygii</taxon>
        <taxon>Neopterygii</taxon>
        <taxon>Teleostei</taxon>
        <taxon>Ostariophysi</taxon>
        <taxon>Characiformes</taxon>
        <taxon>Characoidei</taxon>
        <taxon>Pygocentrus</taxon>
    </lineage>
</organism>
<keyword evidence="1" id="KW-0812">Transmembrane</keyword>
<evidence type="ECO:0000313" key="2">
    <source>
        <dbReference type="Ensembl" id="ENSPNAP00000016433.2"/>
    </source>
</evidence>
<evidence type="ECO:0000256" key="1">
    <source>
        <dbReference type="SAM" id="Phobius"/>
    </source>
</evidence>
<dbReference type="GO" id="GO:0042138">
    <property type="term" value="P:meiotic DNA double-strand break formation"/>
    <property type="evidence" value="ECO:0007669"/>
    <property type="project" value="InterPro"/>
</dbReference>
<keyword evidence="1" id="KW-0472">Membrane</keyword>
<dbReference type="PANTHER" id="PTHR14652:SF2">
    <property type="entry name" value="TYPE 2 DNA TOPOISOMERASE 6 SUBUNIT B-LIKE"/>
    <property type="match status" value="1"/>
</dbReference>
<reference evidence="2 3" key="1">
    <citation type="submission" date="2020-10" db="EMBL/GenBank/DDBJ databases">
        <title>Pygocentrus nattereri (red-bellied piranha) genome, fPygNat1, primary haplotype.</title>
        <authorList>
            <person name="Myers G."/>
            <person name="Meyer A."/>
            <person name="Karagic N."/>
            <person name="Pippel M."/>
            <person name="Winkler S."/>
            <person name="Tracey A."/>
            <person name="Wood J."/>
            <person name="Formenti G."/>
            <person name="Howe K."/>
            <person name="Fedrigo O."/>
            <person name="Jarvis E.D."/>
        </authorList>
    </citation>
    <scope>NUCLEOTIDE SEQUENCE [LARGE SCALE GENOMIC DNA]</scope>
</reference>
<dbReference type="InterPro" id="IPR028040">
    <property type="entry name" value="TopoVIB-like"/>
</dbReference>
<gene>
    <name evidence="2" type="primary">XRCC2</name>
</gene>
<keyword evidence="1" id="KW-1133">Transmembrane helix</keyword>
<protein>
    <submittedName>
        <fullName evidence="2">Uncharacterized protein</fullName>
    </submittedName>
</protein>
<reference evidence="2" key="2">
    <citation type="submission" date="2025-08" db="UniProtKB">
        <authorList>
            <consortium name="Ensembl"/>
        </authorList>
    </citation>
    <scope>IDENTIFICATION</scope>
</reference>
<dbReference type="Ensembl" id="ENSPNAT00000024896.2">
    <property type="protein sequence ID" value="ENSPNAP00000016433.2"/>
    <property type="gene ID" value="ENSPNAG00000022650.2"/>
</dbReference>
<evidence type="ECO:0000313" key="3">
    <source>
        <dbReference type="Proteomes" id="UP001501920"/>
    </source>
</evidence>
<sequence length="293" mass="32665">FKMKNKENTHQQEFRSPFSVGCFPSCCQMHLVLGERLTLLLPSGAVEAGLCGEMNVTSLATLGPCMNQYPNWPSRLSHILYSPSGIPIIRAEGQTQLSFLQSLAGSLFWGKLGLAGVRCADTHAAQGSLFYEMEFSTEDEHSSETAPVCSRVVSESMESDVRTVEQTITLFLLMEYSDPFHSQLFEFISTTSEETLERQLDRVLWHNAEKVRSAMQTLLENTLRVFLSRKKAGCFMLTLFITLMIVSSLHSIVSSSSSAEFRSACMNSMKLNITLRVIGGRFVSSTRCTPKKV</sequence>
<dbReference type="GeneTree" id="ENSGT00390000009327"/>
<name>A0A3B4CYN3_PYGNA</name>
<dbReference type="PANTHER" id="PTHR14652">
    <property type="entry name" value="TYPE 2 DNA TOPOISOMERASE 6 SUBUNIT B-LIKE"/>
    <property type="match status" value="1"/>
</dbReference>
<accession>A0A3B4CYN3</accession>
<keyword evidence="3" id="KW-1185">Reference proteome</keyword>
<dbReference type="AlphaFoldDB" id="A0A3B4CYN3"/>